<dbReference type="PANTHER" id="PTHR45011">
    <property type="entry name" value="DAP3-BINDING CELL DEATH ENHANCER 1"/>
    <property type="match status" value="1"/>
</dbReference>
<sequence>LDPLRIAAVPGVTLEVVVRGQPVPTEPPVQRETPNRARLQDLSREAQQEIVKSTSHSKYSYIRNPAMARPRGALKTATTLQLSTTIGVPDTWQTSNITPQSPLQPAPEEPILGSKQDLITMMVTARSGCRYAQAGLGAMYLDGLTVSQDYEQAMHWFLKAAEQGNGDAQTFIGFMHENGKGVPQDLYKAALWYAKASEQGYAYGHYSLGVMYRDGQGAPKDEAKAAELFLKAAEKGHSDAQGNIGAAYDKGQGVLQDYAKAAEWYLKTTLKLWSGTSKQQT</sequence>
<protein>
    <recommendedName>
        <fullName evidence="3">HCP-like protein</fullName>
    </recommendedName>
</protein>
<dbReference type="EMBL" id="JAAAIN010003984">
    <property type="protein sequence ID" value="KAG0283240.1"/>
    <property type="molecule type" value="Genomic_DNA"/>
</dbReference>
<organism evidence="1 2">
    <name type="scientific">Linnemannia gamsii</name>
    <dbReference type="NCBI Taxonomy" id="64522"/>
    <lineage>
        <taxon>Eukaryota</taxon>
        <taxon>Fungi</taxon>
        <taxon>Fungi incertae sedis</taxon>
        <taxon>Mucoromycota</taxon>
        <taxon>Mortierellomycotina</taxon>
        <taxon>Mortierellomycetes</taxon>
        <taxon>Mortierellales</taxon>
        <taxon>Mortierellaceae</taxon>
        <taxon>Linnemannia</taxon>
    </lineage>
</organism>
<dbReference type="OrthoDB" id="272077at2759"/>
<gene>
    <name evidence="1" type="ORF">BGZ97_008620</name>
</gene>
<accession>A0A9P6QRR5</accession>
<name>A0A9P6QRR5_9FUNG</name>
<comment type="caution">
    <text evidence="1">The sequence shown here is derived from an EMBL/GenBank/DDBJ whole genome shotgun (WGS) entry which is preliminary data.</text>
</comment>
<reference evidence="1" key="1">
    <citation type="journal article" date="2020" name="Fungal Divers.">
        <title>Resolving the Mortierellaceae phylogeny through synthesis of multi-gene phylogenetics and phylogenomics.</title>
        <authorList>
            <person name="Vandepol N."/>
            <person name="Liber J."/>
            <person name="Desiro A."/>
            <person name="Na H."/>
            <person name="Kennedy M."/>
            <person name="Barry K."/>
            <person name="Grigoriev I.V."/>
            <person name="Miller A.N."/>
            <person name="O'Donnell K."/>
            <person name="Stajich J.E."/>
            <person name="Bonito G."/>
        </authorList>
    </citation>
    <scope>NUCLEOTIDE SEQUENCE</scope>
    <source>
        <strain evidence="1">NVP60</strain>
    </source>
</reference>
<dbReference type="SMART" id="SM00671">
    <property type="entry name" value="SEL1"/>
    <property type="match status" value="4"/>
</dbReference>
<dbReference type="Proteomes" id="UP000823405">
    <property type="component" value="Unassembled WGS sequence"/>
</dbReference>
<dbReference type="AlphaFoldDB" id="A0A9P6QRR5"/>
<dbReference type="InterPro" id="IPR052748">
    <property type="entry name" value="ISR_Activator"/>
</dbReference>
<dbReference type="Pfam" id="PF08238">
    <property type="entry name" value="Sel1"/>
    <property type="match status" value="4"/>
</dbReference>
<evidence type="ECO:0000313" key="1">
    <source>
        <dbReference type="EMBL" id="KAG0283240.1"/>
    </source>
</evidence>
<dbReference type="InterPro" id="IPR011990">
    <property type="entry name" value="TPR-like_helical_dom_sf"/>
</dbReference>
<dbReference type="SUPFAM" id="SSF81901">
    <property type="entry name" value="HCP-like"/>
    <property type="match status" value="1"/>
</dbReference>
<dbReference type="PANTHER" id="PTHR45011:SF1">
    <property type="entry name" value="DAP3-BINDING CELL DEATH ENHANCER 1"/>
    <property type="match status" value="1"/>
</dbReference>
<dbReference type="Gene3D" id="1.25.40.10">
    <property type="entry name" value="Tetratricopeptide repeat domain"/>
    <property type="match status" value="1"/>
</dbReference>
<evidence type="ECO:0000313" key="2">
    <source>
        <dbReference type="Proteomes" id="UP000823405"/>
    </source>
</evidence>
<evidence type="ECO:0008006" key="3">
    <source>
        <dbReference type="Google" id="ProtNLM"/>
    </source>
</evidence>
<proteinExistence type="predicted"/>
<keyword evidence="2" id="KW-1185">Reference proteome</keyword>
<dbReference type="InterPro" id="IPR006597">
    <property type="entry name" value="Sel1-like"/>
</dbReference>
<feature type="non-terminal residue" evidence="1">
    <location>
        <position position="281"/>
    </location>
</feature>